<dbReference type="Proteomes" id="UP000010552">
    <property type="component" value="Unassembled WGS sequence"/>
</dbReference>
<evidence type="ECO:0000256" key="8">
    <source>
        <dbReference type="ARBA" id="ARBA00023212"/>
    </source>
</evidence>
<dbReference type="EMBL" id="KB030624">
    <property type="protein sequence ID" value="ELK13514.1"/>
    <property type="molecule type" value="Genomic_DNA"/>
</dbReference>
<comment type="similarity">
    <text evidence="2 12">Belongs to the tektin family.</text>
</comment>
<comment type="function">
    <text evidence="10">Sperm-specific microtubule inner protein (MIP) part of the dynein-decorated doublet microtubules (DMTs) in flagellar axoneme. Forms an extensive interaction network in different conformations that reinforces the helix bundle composed by other tektin proteins (TEKT1 to TEKT4) and MIPs to anchor the tektin bundle onto the tubulin wall of A-tubule of the sperm flagellum.</text>
</comment>
<dbReference type="AlphaFoldDB" id="L5KP18"/>
<proteinExistence type="inferred from homology"/>
<evidence type="ECO:0000256" key="11">
    <source>
        <dbReference type="ARBA" id="ARBA00047089"/>
    </source>
</evidence>
<comment type="subunit">
    <text evidence="11">Microtubule inner protein component of sperm flagellar doublet microtubules. Interacts with TEKT3.</text>
</comment>
<dbReference type="InterPro" id="IPR048256">
    <property type="entry name" value="Tektin-like"/>
</dbReference>
<sequence length="572" mass="65789">MEFLGTTQTADYCGPRKTCDFTALPPAVPAPEIQECYQPYYLPGYRYLHSWRPSLFYRVSNTQTCQDDRATCHSALRPPTILPSLRSALFCRYSPRDWDQSNQLQIRGAEASRLWAGRLMGDSMRLMQDKDQLTQQMQQGTCRNLGQRLSDIGFWKSELSYELERLLNENCSMDMVKKRLECAAEEANCPLQVALECLYHREKRIGIDLVHDNVEKNLIQEVDLLKCCQEQMRKLAQRIEIQMRDNRDAQHALERDLEDKNSAQFIDEKCFNLRNTSDCISFFHGMEKVDGTISVPETWAKFSNDNIRHSQNMRANSIRLREEAENLFESLSNQMWKQFTNTNLAFKARISEVMDVKNKLQTQLAKGASWNLKSRVQADLELRAQRAGMVLGGCAGIKQTLSFLLSMKIKAALSLIIDPVQLTVSASQPLGAAFRKLLEAESQDPGLLETLQEIFQTENTILLLERSIMAKECPLKVAQTRLECRTRRPNVELCRDIPQFKLVNEVFTIDDTLQTLKLRLRETQDTLQLLVMTKCRLEHELAIKANTLCIDKEKCMGMRKTFPSTPRLVGYT</sequence>
<keyword evidence="9 12" id="KW-0966">Cell projection</keyword>
<keyword evidence="5 12" id="KW-0282">Flagellum</keyword>
<dbReference type="FunCoup" id="L5KP18">
    <property type="interactions" value="138"/>
</dbReference>
<evidence type="ECO:0000256" key="1">
    <source>
        <dbReference type="ARBA" id="ARBA00004611"/>
    </source>
</evidence>
<dbReference type="GO" id="GO:0015630">
    <property type="term" value="C:microtubule cytoskeleton"/>
    <property type="evidence" value="ECO:0007669"/>
    <property type="project" value="UniProtKB-UniRule"/>
</dbReference>
<comment type="function">
    <text evidence="12">Microtubule inner protein (MIP) part of the dynein-decorated doublet microtubules (DMTs) in cilia and flagellar axoneme. Forms filamentous polymers in the walls of ciliary and flagellar microtubules. Required for normal sperm mobility.</text>
</comment>
<dbReference type="PRINTS" id="PR00511">
    <property type="entry name" value="TEKTIN"/>
</dbReference>
<keyword evidence="7 12" id="KW-0969">Cilium</keyword>
<evidence type="ECO:0000256" key="2">
    <source>
        <dbReference type="ARBA" id="ARBA00007209"/>
    </source>
</evidence>
<dbReference type="STRING" id="9402.L5KP18"/>
<evidence type="ECO:0000256" key="10">
    <source>
        <dbReference type="ARBA" id="ARBA00046061"/>
    </source>
</evidence>
<dbReference type="Pfam" id="PF03148">
    <property type="entry name" value="Tektin"/>
    <property type="match status" value="2"/>
</dbReference>
<keyword evidence="3" id="KW-0963">Cytoplasm</keyword>
<protein>
    <recommendedName>
        <fullName evidence="12">Tektin</fullName>
    </recommendedName>
</protein>
<dbReference type="eggNOG" id="KOG2685">
    <property type="taxonomic scope" value="Eukaryota"/>
</dbReference>
<evidence type="ECO:0000256" key="6">
    <source>
        <dbReference type="ARBA" id="ARBA00023054"/>
    </source>
</evidence>
<evidence type="ECO:0000256" key="7">
    <source>
        <dbReference type="ARBA" id="ARBA00023069"/>
    </source>
</evidence>
<evidence type="ECO:0000256" key="4">
    <source>
        <dbReference type="ARBA" id="ARBA00022843"/>
    </source>
</evidence>
<evidence type="ECO:0000256" key="12">
    <source>
        <dbReference type="RuleBase" id="RU367040"/>
    </source>
</evidence>
<dbReference type="GO" id="GO:0030317">
    <property type="term" value="P:flagellated sperm motility"/>
    <property type="evidence" value="ECO:0007669"/>
    <property type="project" value="UniProtKB-UniRule"/>
</dbReference>
<evidence type="ECO:0000313" key="13">
    <source>
        <dbReference type="EMBL" id="ELK13514.1"/>
    </source>
</evidence>
<dbReference type="InParanoid" id="L5KP18"/>
<evidence type="ECO:0000256" key="3">
    <source>
        <dbReference type="ARBA" id="ARBA00022490"/>
    </source>
</evidence>
<dbReference type="GO" id="GO:0005930">
    <property type="term" value="C:axoneme"/>
    <property type="evidence" value="ECO:0007669"/>
    <property type="project" value="UniProtKB-SubCell"/>
</dbReference>
<dbReference type="PANTHER" id="PTHR19960">
    <property type="entry name" value="TEKTIN"/>
    <property type="match status" value="1"/>
</dbReference>
<keyword evidence="8" id="KW-0206">Cytoskeleton</keyword>
<evidence type="ECO:0000256" key="5">
    <source>
        <dbReference type="ARBA" id="ARBA00022846"/>
    </source>
</evidence>
<dbReference type="InterPro" id="IPR000435">
    <property type="entry name" value="Tektins"/>
</dbReference>
<name>L5KP18_PTEAL</name>
<dbReference type="GO" id="GO:0005634">
    <property type="term" value="C:nucleus"/>
    <property type="evidence" value="ECO:0007669"/>
    <property type="project" value="TreeGrafter"/>
</dbReference>
<comment type="subcellular location">
    <subcellularLocation>
        <location evidence="12">Cytoplasm</location>
        <location evidence="12">Cytoskeleton</location>
        <location evidence="12">Cilium axoneme</location>
    </subcellularLocation>
    <subcellularLocation>
        <location evidence="1">Cytoplasm</location>
        <location evidence="1">Cytoskeleton</location>
        <location evidence="1">Flagellum axoneme</location>
    </subcellularLocation>
</comment>
<keyword evidence="14" id="KW-1185">Reference proteome</keyword>
<evidence type="ECO:0000256" key="9">
    <source>
        <dbReference type="ARBA" id="ARBA00023273"/>
    </source>
</evidence>
<organism evidence="13 14">
    <name type="scientific">Pteropus alecto</name>
    <name type="common">Black flying fox</name>
    <dbReference type="NCBI Taxonomy" id="9402"/>
    <lineage>
        <taxon>Eukaryota</taxon>
        <taxon>Metazoa</taxon>
        <taxon>Chordata</taxon>
        <taxon>Craniata</taxon>
        <taxon>Vertebrata</taxon>
        <taxon>Euteleostomi</taxon>
        <taxon>Mammalia</taxon>
        <taxon>Eutheria</taxon>
        <taxon>Laurasiatheria</taxon>
        <taxon>Chiroptera</taxon>
        <taxon>Yinpterochiroptera</taxon>
        <taxon>Pteropodoidea</taxon>
        <taxon>Pteropodidae</taxon>
        <taxon>Pteropodinae</taxon>
        <taxon>Pteropus</taxon>
    </lineage>
</organism>
<gene>
    <name evidence="13" type="ORF">PAL_GLEAN10009690</name>
</gene>
<keyword evidence="6" id="KW-0175">Coiled coil</keyword>
<accession>L5KP18</accession>
<dbReference type="GO" id="GO:0060271">
    <property type="term" value="P:cilium assembly"/>
    <property type="evidence" value="ECO:0007669"/>
    <property type="project" value="UniProtKB-UniRule"/>
</dbReference>
<dbReference type="GO" id="GO:0036126">
    <property type="term" value="C:sperm flagellum"/>
    <property type="evidence" value="ECO:0007669"/>
    <property type="project" value="TreeGrafter"/>
</dbReference>
<keyword evidence="4" id="KW-0832">Ubl conjugation</keyword>
<evidence type="ECO:0000313" key="14">
    <source>
        <dbReference type="Proteomes" id="UP000010552"/>
    </source>
</evidence>
<dbReference type="PANTHER" id="PTHR19960:SF23">
    <property type="entry name" value="TEKTIN-5"/>
    <property type="match status" value="1"/>
</dbReference>
<reference evidence="14" key="1">
    <citation type="journal article" date="2013" name="Science">
        <title>Comparative analysis of bat genomes provides insight into the evolution of flight and immunity.</title>
        <authorList>
            <person name="Zhang G."/>
            <person name="Cowled C."/>
            <person name="Shi Z."/>
            <person name="Huang Z."/>
            <person name="Bishop-Lilly K.A."/>
            <person name="Fang X."/>
            <person name="Wynne J.W."/>
            <person name="Xiong Z."/>
            <person name="Baker M.L."/>
            <person name="Zhao W."/>
            <person name="Tachedjian M."/>
            <person name="Zhu Y."/>
            <person name="Zhou P."/>
            <person name="Jiang X."/>
            <person name="Ng J."/>
            <person name="Yang L."/>
            <person name="Wu L."/>
            <person name="Xiao J."/>
            <person name="Feng Y."/>
            <person name="Chen Y."/>
            <person name="Sun X."/>
            <person name="Zhang Y."/>
            <person name="Marsh G.A."/>
            <person name="Crameri G."/>
            <person name="Broder C.C."/>
            <person name="Frey K.G."/>
            <person name="Wang L.F."/>
            <person name="Wang J."/>
        </authorList>
    </citation>
    <scope>NUCLEOTIDE SEQUENCE [LARGE SCALE GENOMIC DNA]</scope>
</reference>